<feature type="non-terminal residue" evidence="2">
    <location>
        <position position="1401"/>
    </location>
</feature>
<comment type="caution">
    <text evidence="2">The sequence shown here is derived from an EMBL/GenBank/DDBJ whole genome shotgun (WGS) entry which is preliminary data.</text>
</comment>
<name>A0ABN9XE56_9DINO</name>
<evidence type="ECO:0008006" key="4">
    <source>
        <dbReference type="Google" id="ProtNLM"/>
    </source>
</evidence>
<dbReference type="EMBL" id="CAUYUJ010020179">
    <property type="protein sequence ID" value="CAK0896396.1"/>
    <property type="molecule type" value="Genomic_DNA"/>
</dbReference>
<dbReference type="InterPro" id="IPR036890">
    <property type="entry name" value="HATPase_C_sf"/>
</dbReference>
<feature type="region of interest" description="Disordered" evidence="1">
    <location>
        <begin position="1215"/>
        <end position="1238"/>
    </location>
</feature>
<dbReference type="PANTHER" id="PTHR32387:SF0">
    <property type="entry name" value="PROTEIN NO VEIN"/>
    <property type="match status" value="1"/>
</dbReference>
<keyword evidence="3" id="KW-1185">Reference proteome</keyword>
<sequence>MEPSAKAERGQPRGGRQRQPPLVAPGAPSPSDSDSTWSPRTAQTATDVLASTSSHGDSETGSPPEAPARENDLLREREELSRRLLDAAHRGDMGCLMELIDAHGPELIFTKSGSARTAHIDARGPAFLTLHAIATGSGHTEAAQYLSEVATKSLVYRLLTLIKCYHPALGDARALLLDEVARHVEAGAHLGFASGCAGLMPLHAVCRLQPEPADGADEELELQAECAAHAVEVLAQEAPLALLCACRATGALPLEIAAGNRELGPALVPRLAAALGAVLLRHPDLARSEAVNRAAEKAAWVMGDCGAAGRLRSLVRAARAGAGEQEGAAAPPSPAAAFESWAARCRRLDALEPLLSRVHVHDQHPEAAESAAKAAELESLLRHQQSAHDRKVAELTEALNKAQRLAERAARGAAGSGRAELLLPGGAAATRSATASTTRSLSASAVTGAVPEGDEGDVIARIRRQRGLDLDLCGAGLPPAVAESAAAMQRSLGAAVERLARDLYTSRGHLVFELLQNADDNSYAEGASAYLQLQLGRGPQSMYFASVNNEVGMMPQDVEALCDVNRSSKHEGQIGRKGVGWKSVFAVSARPTVLSRRFLFCFDVERLGRLGYVTPRALSAPDVAAIPAELRAAHSGPPGATVVFLPLAAGAAEAAEAAEAIRGCAGALLDAPAWLLFLRRLRHLEWEDRSVSPPVRIVVERTAGDVVTVRRGGGAPEETRYLVHRRRVRAPPELRGPGRGSVEDEEVVVAFRGGGAPSSSVPAPDWAADAGDGPGDDEGPVPPVFCFLPVRPVGFRFLLHAPWTLTSNREDWHVEDPRNLWLREEAAIALAEALRRFGPALAGGLAVLDARRVVEPFWQRLLEDAAKQLGDAAIVPCEDAAGTVLARPSEVLAPTAALACCPGALLFLRAVPAAQWLRQTGKRLALLGGLAGGAVESARRALALGAEVLSLERLRQLLEAPDLSWKVGQPHLLSSLYELLACFLAPGGGDSVAGGSACPRLVTTVAELQQLRMLPLASFQLGEALSTPAGHSGGWARLADGDVFLPAAADAWCPGLEAATCALLVGHSGVRVLCWKAWRSLPAAGQRFLQRLGLREASLHAVAAAVARAHALCSSESVQVPSVREAFAVGAASELEASHVVLAGLEAIGAAHAQAFAALVGGGAPGGGHCDPAAESGPRGCAGVAARPDRGGLRLDASALGQLLWLPCTGGGRAGPSPDALPGPPSCPGEPGAAAAPRPVVLRRPSDTRLSSLLGVPAEEAAQEHIHAAALPARCCGASSAARRLSLRWEAFLAELGCRLPLARSIEHEALGAQLVSEAFWEELAASASLRKHAARVFRELGQYLSGLEIPEAFFGARPGPRRLSRCFLRSAFEPLAGAGALPYVDAPGPCEPLLELLRVP</sequence>
<feature type="compositionally biased region" description="Low complexity" evidence="1">
    <location>
        <begin position="1229"/>
        <end position="1238"/>
    </location>
</feature>
<evidence type="ECO:0000313" key="3">
    <source>
        <dbReference type="Proteomes" id="UP001189429"/>
    </source>
</evidence>
<dbReference type="PANTHER" id="PTHR32387">
    <property type="entry name" value="WU:FJ29H11"/>
    <property type="match status" value="1"/>
</dbReference>
<gene>
    <name evidence="2" type="ORF">PCOR1329_LOCUS74870</name>
</gene>
<proteinExistence type="predicted"/>
<feature type="region of interest" description="Disordered" evidence="1">
    <location>
        <begin position="753"/>
        <end position="775"/>
    </location>
</feature>
<feature type="compositionally biased region" description="Polar residues" evidence="1">
    <location>
        <begin position="36"/>
        <end position="61"/>
    </location>
</feature>
<feature type="compositionally biased region" description="Basic and acidic residues" evidence="1">
    <location>
        <begin position="1"/>
        <end position="11"/>
    </location>
</feature>
<organism evidence="2 3">
    <name type="scientific">Prorocentrum cordatum</name>
    <dbReference type="NCBI Taxonomy" id="2364126"/>
    <lineage>
        <taxon>Eukaryota</taxon>
        <taxon>Sar</taxon>
        <taxon>Alveolata</taxon>
        <taxon>Dinophyceae</taxon>
        <taxon>Prorocentrales</taxon>
        <taxon>Prorocentraceae</taxon>
        <taxon>Prorocentrum</taxon>
    </lineage>
</organism>
<evidence type="ECO:0000256" key="1">
    <source>
        <dbReference type="SAM" id="MobiDB-lite"/>
    </source>
</evidence>
<reference evidence="2" key="1">
    <citation type="submission" date="2023-10" db="EMBL/GenBank/DDBJ databases">
        <authorList>
            <person name="Chen Y."/>
            <person name="Shah S."/>
            <person name="Dougan E. K."/>
            <person name="Thang M."/>
            <person name="Chan C."/>
        </authorList>
    </citation>
    <scope>NUCLEOTIDE SEQUENCE [LARGE SCALE GENOMIC DNA]</scope>
</reference>
<feature type="compositionally biased region" description="Pro residues" evidence="1">
    <location>
        <begin position="1219"/>
        <end position="1228"/>
    </location>
</feature>
<dbReference type="Gene3D" id="3.30.565.10">
    <property type="entry name" value="Histidine kinase-like ATPase, C-terminal domain"/>
    <property type="match status" value="1"/>
</dbReference>
<accession>A0ABN9XE56</accession>
<protein>
    <recommendedName>
        <fullName evidence="4">Protein NO VEIN C-terminal domain-containing protein</fullName>
    </recommendedName>
</protein>
<feature type="region of interest" description="Disordered" evidence="1">
    <location>
        <begin position="1"/>
        <end position="71"/>
    </location>
</feature>
<dbReference type="SUPFAM" id="SSF55874">
    <property type="entry name" value="ATPase domain of HSP90 chaperone/DNA topoisomerase II/histidine kinase"/>
    <property type="match status" value="1"/>
</dbReference>
<dbReference type="NCBIfam" id="NF047352">
    <property type="entry name" value="P_loop_sacsin"/>
    <property type="match status" value="1"/>
</dbReference>
<feature type="compositionally biased region" description="Low complexity" evidence="1">
    <location>
        <begin position="761"/>
        <end position="771"/>
    </location>
</feature>
<evidence type="ECO:0000313" key="2">
    <source>
        <dbReference type="EMBL" id="CAK0896396.1"/>
    </source>
</evidence>
<dbReference type="Proteomes" id="UP001189429">
    <property type="component" value="Unassembled WGS sequence"/>
</dbReference>
<dbReference type="InterPro" id="IPR052957">
    <property type="entry name" value="Auxin_embryo_med"/>
</dbReference>